<dbReference type="InterPro" id="IPR036112">
    <property type="entry name" value="ComA_synth_sf"/>
</dbReference>
<comment type="caution">
    <text evidence="2">The sequence shown here is derived from an EMBL/GenBank/DDBJ whole genome shotgun (WGS) entry which is preliminary data.</text>
</comment>
<reference evidence="2" key="1">
    <citation type="journal article" date="2023" name="Int. J. Syst. Evol. Microbiol.">
        <title>Collibacillus ludicampi gen. nov., sp. nov., a new soil bacterium of the family Alicyclobacillaceae.</title>
        <authorList>
            <person name="Jojima T."/>
            <person name="Ioku Y."/>
            <person name="Fukuta Y."/>
            <person name="Shirasaka N."/>
            <person name="Matsumura Y."/>
            <person name="Mori M."/>
        </authorList>
    </citation>
    <scope>NUCLEOTIDE SEQUENCE</scope>
    <source>
        <strain evidence="2">TP075</strain>
    </source>
</reference>
<sequence length="276" mass="31419">MDQLAMKRAWDDLLANPIEGRFSKPRIKGITMLFDTGLGLHETEDLIDLASTYIDFVKIGFASSKLYPESVLRRKIMLLKENHIHVYPGGTFLEIAILQNKWREFMQRCADLGFSAIEVSDGTIAYERFLRREVIKFAQSLGLLVLSEVGKKESGCYLPVDHLYECICYDLEYGAFKVIIEGRESGKAVGMFEKDGTLRKTEIEELCEKLGSSDPIIWEAPLKNQQVEFIHMFGINVNVGNINPRDVLSLESLRCGLRSDTLRYTVHPEFSLNKKA</sequence>
<dbReference type="AlphaFoldDB" id="A0AAV4LKB6"/>
<dbReference type="Gene3D" id="3.20.20.70">
    <property type="entry name" value="Aldolase class I"/>
    <property type="match status" value="1"/>
</dbReference>
<evidence type="ECO:0000313" key="2">
    <source>
        <dbReference type="EMBL" id="GIM48228.1"/>
    </source>
</evidence>
<dbReference type="InterPro" id="IPR003830">
    <property type="entry name" value="ComA_synth"/>
</dbReference>
<comment type="similarity">
    <text evidence="1">Belongs to the phosphosulfolactate synthase family.</text>
</comment>
<accession>A0AAV4LKB6</accession>
<dbReference type="PANTHER" id="PTHR48413:SF1">
    <property type="entry name" value="PROTEIN HEAT-STRESS-ASSOCIATED 32"/>
    <property type="match status" value="1"/>
</dbReference>
<evidence type="ECO:0000313" key="3">
    <source>
        <dbReference type="Proteomes" id="UP001057291"/>
    </source>
</evidence>
<evidence type="ECO:0000256" key="1">
    <source>
        <dbReference type="ARBA" id="ARBA00010424"/>
    </source>
</evidence>
<gene>
    <name evidence="2" type="ORF">DNHGIG_37770</name>
</gene>
<keyword evidence="3" id="KW-1185">Reference proteome</keyword>
<dbReference type="Pfam" id="PF02679">
    <property type="entry name" value="ComA"/>
    <property type="match status" value="1"/>
</dbReference>
<name>A0AAV4LKB6_9BACL</name>
<dbReference type="InterPro" id="IPR013785">
    <property type="entry name" value="Aldolase_TIM"/>
</dbReference>
<dbReference type="RefSeq" id="WP_282201123.1">
    <property type="nucleotide sequence ID" value="NZ_BOQE01000001.1"/>
</dbReference>
<dbReference type="SUPFAM" id="SSF102110">
    <property type="entry name" value="(2r)-phospho-3-sulfolactate synthase ComA"/>
    <property type="match status" value="1"/>
</dbReference>
<proteinExistence type="inferred from homology"/>
<dbReference type="EMBL" id="BOQE01000001">
    <property type="protein sequence ID" value="GIM48228.1"/>
    <property type="molecule type" value="Genomic_DNA"/>
</dbReference>
<dbReference type="Proteomes" id="UP001057291">
    <property type="component" value="Unassembled WGS sequence"/>
</dbReference>
<protein>
    <submittedName>
        <fullName evidence="2">Phosphosulfolactate synthase</fullName>
    </submittedName>
</protein>
<dbReference type="PANTHER" id="PTHR48413">
    <property type="match status" value="1"/>
</dbReference>
<organism evidence="2 3">
    <name type="scientific">Collibacillus ludicampi</name>
    <dbReference type="NCBI Taxonomy" id="2771369"/>
    <lineage>
        <taxon>Bacteria</taxon>
        <taxon>Bacillati</taxon>
        <taxon>Bacillota</taxon>
        <taxon>Bacilli</taxon>
        <taxon>Bacillales</taxon>
        <taxon>Alicyclobacillaceae</taxon>
        <taxon>Collibacillus</taxon>
    </lineage>
</organism>